<dbReference type="EMBL" id="JADBDZ010000001">
    <property type="protein sequence ID" value="MBE1532563.1"/>
    <property type="molecule type" value="Genomic_DNA"/>
</dbReference>
<name>A0ABR9JQ88_9ACTN</name>
<proteinExistence type="predicted"/>
<evidence type="ECO:0000313" key="1">
    <source>
        <dbReference type="EMBL" id="MBE1532563.1"/>
    </source>
</evidence>
<evidence type="ECO:0000313" key="2">
    <source>
        <dbReference type="Proteomes" id="UP000627838"/>
    </source>
</evidence>
<reference evidence="1 2" key="1">
    <citation type="submission" date="2020-10" db="EMBL/GenBank/DDBJ databases">
        <title>Sequencing the genomes of 1000 actinobacteria strains.</title>
        <authorList>
            <person name="Klenk H.-P."/>
        </authorList>
    </citation>
    <scope>NUCLEOTIDE SEQUENCE [LARGE SCALE GENOMIC DNA]</scope>
    <source>
        <strain evidence="1 2">DSM 46744</strain>
    </source>
</reference>
<keyword evidence="2" id="KW-1185">Reference proteome</keyword>
<organism evidence="1 2">
    <name type="scientific">Actinomadura algeriensis</name>
    <dbReference type="NCBI Taxonomy" id="1679523"/>
    <lineage>
        <taxon>Bacteria</taxon>
        <taxon>Bacillati</taxon>
        <taxon>Actinomycetota</taxon>
        <taxon>Actinomycetes</taxon>
        <taxon>Streptosporangiales</taxon>
        <taxon>Thermomonosporaceae</taxon>
        <taxon>Actinomadura</taxon>
    </lineage>
</organism>
<dbReference type="RefSeq" id="WP_192759235.1">
    <property type="nucleotide sequence ID" value="NZ_JADBDZ010000001.1"/>
</dbReference>
<sequence length="54" mass="5861">MRTKVESSNRIAREAFSAYVEPAGLALEPRLVAIPPELALQSGIAALSRRLLAR</sequence>
<comment type="caution">
    <text evidence="1">The sequence shown here is derived from an EMBL/GenBank/DDBJ whole genome shotgun (WGS) entry which is preliminary data.</text>
</comment>
<accession>A0ABR9JQ88</accession>
<dbReference type="Proteomes" id="UP000627838">
    <property type="component" value="Unassembled WGS sequence"/>
</dbReference>
<protein>
    <submittedName>
        <fullName evidence="1">Uncharacterized protein</fullName>
    </submittedName>
</protein>
<gene>
    <name evidence="1" type="ORF">H4W34_002396</name>
</gene>